<accession>A0A840IBA0</accession>
<keyword evidence="3" id="KW-1185">Reference proteome</keyword>
<dbReference type="Proteomes" id="UP000585272">
    <property type="component" value="Unassembled WGS sequence"/>
</dbReference>
<proteinExistence type="predicted"/>
<dbReference type="RefSeq" id="WP_183340458.1">
    <property type="nucleotide sequence ID" value="NZ_JACHNU010000001.1"/>
</dbReference>
<evidence type="ECO:0000313" key="2">
    <source>
        <dbReference type="EMBL" id="MBB4661902.1"/>
    </source>
</evidence>
<feature type="domain" description="YdhG-like" evidence="1">
    <location>
        <begin position="19"/>
        <end position="126"/>
    </location>
</feature>
<name>A0A840IBA0_9ACTN</name>
<dbReference type="AlphaFoldDB" id="A0A840IBA0"/>
<reference evidence="2 3" key="1">
    <citation type="submission" date="2020-08" db="EMBL/GenBank/DDBJ databases">
        <title>Genomic Encyclopedia of Archaeal and Bacterial Type Strains, Phase II (KMG-II): from individual species to whole genera.</title>
        <authorList>
            <person name="Goeker M."/>
        </authorList>
    </citation>
    <scope>NUCLEOTIDE SEQUENCE [LARGE SCALE GENOMIC DNA]</scope>
    <source>
        <strain evidence="2 3">DSM 23288</strain>
    </source>
</reference>
<evidence type="ECO:0000313" key="3">
    <source>
        <dbReference type="Proteomes" id="UP000585272"/>
    </source>
</evidence>
<dbReference type="InterPro" id="IPR014922">
    <property type="entry name" value="YdhG-like"/>
</dbReference>
<organism evidence="2 3">
    <name type="scientific">Conexibacter arvalis</name>
    <dbReference type="NCBI Taxonomy" id="912552"/>
    <lineage>
        <taxon>Bacteria</taxon>
        <taxon>Bacillati</taxon>
        <taxon>Actinomycetota</taxon>
        <taxon>Thermoleophilia</taxon>
        <taxon>Solirubrobacterales</taxon>
        <taxon>Conexibacteraceae</taxon>
        <taxon>Conexibacter</taxon>
    </lineage>
</organism>
<evidence type="ECO:0000259" key="1">
    <source>
        <dbReference type="Pfam" id="PF08818"/>
    </source>
</evidence>
<gene>
    <name evidence="2" type="ORF">BDZ31_001475</name>
</gene>
<dbReference type="Pfam" id="PF08818">
    <property type="entry name" value="DUF1801"/>
    <property type="match status" value="1"/>
</dbReference>
<dbReference type="SUPFAM" id="SSF159888">
    <property type="entry name" value="YdhG-like"/>
    <property type="match status" value="1"/>
</dbReference>
<dbReference type="Gene3D" id="3.90.1150.200">
    <property type="match status" value="1"/>
</dbReference>
<protein>
    <recommendedName>
        <fullName evidence="1">YdhG-like domain-containing protein</fullName>
    </recommendedName>
</protein>
<comment type="caution">
    <text evidence="2">The sequence shown here is derived from an EMBL/GenBank/DDBJ whole genome shotgun (WGS) entry which is preliminary data.</text>
</comment>
<dbReference type="EMBL" id="JACHNU010000001">
    <property type="protein sequence ID" value="MBB4661902.1"/>
    <property type="molecule type" value="Genomic_DNA"/>
</dbReference>
<sequence>MTEPTRTVEQFMAALAPERRAAAEALRATVLANLPAGFDETLDYGMLAYGTAREPGGGGGRLSLLSIADHAPYMALYVNCVEPGGEEALYARWRATGTPLETGSRAIRFRRLDELALGVVAEWIAAQSPDALRAAFARARR</sequence>